<keyword evidence="2" id="KW-1185">Reference proteome</keyword>
<dbReference type="Proteomes" id="UP000266861">
    <property type="component" value="Unassembled WGS sequence"/>
</dbReference>
<protein>
    <recommendedName>
        <fullName evidence="3">Protein kinase domain-containing protein</fullName>
    </recommendedName>
</protein>
<evidence type="ECO:0008006" key="3">
    <source>
        <dbReference type="Google" id="ProtNLM"/>
    </source>
</evidence>
<sequence>MYAKHFQNDFNNWTSGNDKIDKFGSIRTWNIENQQWKRYDNREKNPETRSYMMVLEYAEGGNHREYLKNNSNNLTKTSIPEIVYHPILKILYRFQIKDSPEKKNIFGVLPYVVPEVLSGEEYTKAANITTKISILYITRIMRCWNAQVTHCYHLGEQAY</sequence>
<dbReference type="AlphaFoldDB" id="A0A397ISK4"/>
<proteinExistence type="predicted"/>
<reference evidence="1 2" key="1">
    <citation type="submission" date="2018-08" db="EMBL/GenBank/DDBJ databases">
        <title>Genome and evolution of the arbuscular mycorrhizal fungus Diversispora epigaea (formerly Glomus versiforme) and its bacterial endosymbionts.</title>
        <authorList>
            <person name="Sun X."/>
            <person name="Fei Z."/>
            <person name="Harrison M."/>
        </authorList>
    </citation>
    <scope>NUCLEOTIDE SEQUENCE [LARGE SCALE GENOMIC DNA]</scope>
    <source>
        <strain evidence="1 2">IT104</strain>
    </source>
</reference>
<accession>A0A397ISK4</accession>
<organism evidence="1 2">
    <name type="scientific">Diversispora epigaea</name>
    <dbReference type="NCBI Taxonomy" id="1348612"/>
    <lineage>
        <taxon>Eukaryota</taxon>
        <taxon>Fungi</taxon>
        <taxon>Fungi incertae sedis</taxon>
        <taxon>Mucoromycota</taxon>
        <taxon>Glomeromycotina</taxon>
        <taxon>Glomeromycetes</taxon>
        <taxon>Diversisporales</taxon>
        <taxon>Diversisporaceae</taxon>
        <taxon>Diversispora</taxon>
    </lineage>
</organism>
<evidence type="ECO:0000313" key="1">
    <source>
        <dbReference type="EMBL" id="RHZ77298.1"/>
    </source>
</evidence>
<gene>
    <name evidence="1" type="ORF">Glove_182g29</name>
</gene>
<name>A0A397ISK4_9GLOM</name>
<comment type="caution">
    <text evidence="1">The sequence shown here is derived from an EMBL/GenBank/DDBJ whole genome shotgun (WGS) entry which is preliminary data.</text>
</comment>
<dbReference type="EMBL" id="PQFF01000172">
    <property type="protein sequence ID" value="RHZ77298.1"/>
    <property type="molecule type" value="Genomic_DNA"/>
</dbReference>
<evidence type="ECO:0000313" key="2">
    <source>
        <dbReference type="Proteomes" id="UP000266861"/>
    </source>
</evidence>